<reference evidence="2 3" key="1">
    <citation type="journal article" date="2022" name="bioRxiv">
        <title>Genomics of Preaxostyla Flagellates Illuminates Evolutionary Transitions and the Path Towards Mitochondrial Loss.</title>
        <authorList>
            <person name="Novak L.V.F."/>
            <person name="Treitli S.C."/>
            <person name="Pyrih J."/>
            <person name="Halakuc P."/>
            <person name="Pipaliya S.V."/>
            <person name="Vacek V."/>
            <person name="Brzon O."/>
            <person name="Soukal P."/>
            <person name="Eme L."/>
            <person name="Dacks J.B."/>
            <person name="Karnkowska A."/>
            <person name="Elias M."/>
            <person name="Hampl V."/>
        </authorList>
    </citation>
    <scope>NUCLEOTIDE SEQUENCE [LARGE SCALE GENOMIC DNA]</scope>
    <source>
        <strain evidence="2">NAU3</strain>
        <tissue evidence="2">Gut</tissue>
    </source>
</reference>
<organism evidence="2 3">
    <name type="scientific">Blattamonas nauphoetae</name>
    <dbReference type="NCBI Taxonomy" id="2049346"/>
    <lineage>
        <taxon>Eukaryota</taxon>
        <taxon>Metamonada</taxon>
        <taxon>Preaxostyla</taxon>
        <taxon>Oxymonadida</taxon>
        <taxon>Blattamonas</taxon>
    </lineage>
</organism>
<feature type="region of interest" description="Disordered" evidence="1">
    <location>
        <begin position="100"/>
        <end position="151"/>
    </location>
</feature>
<keyword evidence="3" id="KW-1185">Reference proteome</keyword>
<gene>
    <name evidence="2" type="ORF">BLNAU_18935</name>
</gene>
<protein>
    <submittedName>
        <fullName evidence="2">Uncharacterized protein</fullName>
    </submittedName>
</protein>
<dbReference type="Proteomes" id="UP001281761">
    <property type="component" value="Unassembled WGS sequence"/>
</dbReference>
<feature type="compositionally biased region" description="Polar residues" evidence="1">
    <location>
        <begin position="102"/>
        <end position="135"/>
    </location>
</feature>
<comment type="caution">
    <text evidence="2">The sequence shown here is derived from an EMBL/GenBank/DDBJ whole genome shotgun (WGS) entry which is preliminary data.</text>
</comment>
<dbReference type="EMBL" id="JARBJD010000236">
    <property type="protein sequence ID" value="KAK2946143.1"/>
    <property type="molecule type" value="Genomic_DNA"/>
</dbReference>
<evidence type="ECO:0000313" key="3">
    <source>
        <dbReference type="Proteomes" id="UP001281761"/>
    </source>
</evidence>
<proteinExistence type="predicted"/>
<accession>A0ABQ9X3G0</accession>
<name>A0ABQ9X3G0_9EUKA</name>
<sequence length="194" mass="21364">MHEKVTQPRLNVRHTKRTPAYIPNPCPNSLPNSHPTFLSHCRATPTFPLLMFTNEHSSIPVSIHPTKADPKSRFAFEAIPKEKRGPVPIQSPCDLIEIPRPTTESDSNSPMRSLSHSDPEISSSFRECPTSTNGATKCRGESSGSVGESAIHPKSHCSATNTHSMTIQCTVLFLSTYTMLALLKRETNCSKPKT</sequence>
<evidence type="ECO:0000313" key="2">
    <source>
        <dbReference type="EMBL" id="KAK2946143.1"/>
    </source>
</evidence>
<evidence type="ECO:0000256" key="1">
    <source>
        <dbReference type="SAM" id="MobiDB-lite"/>
    </source>
</evidence>